<sequence length="168" mass="18716">MGVVSLPEDKPKIVFHAAMMVIQNFGFFTMYYDIWGATPSHSDCDDTRFAVAFMAMTCFCVAFLCVGMGFGGYIDDAFTFTLYWLLHLVGGACYTVCTIIIPLARFSDKGQDCADLLPVNGERTQIVYFMHAALYLVYVGGMLSITYFSFIKPTFVLKNKGKVMEMAG</sequence>
<feature type="transmembrane region" description="Helical" evidence="1">
    <location>
        <begin position="81"/>
        <end position="106"/>
    </location>
</feature>
<reference evidence="2 3" key="1">
    <citation type="journal article" date="2015" name="Genome Biol. Evol.">
        <title>Comparative Genomics of a Bacterivorous Green Alga Reveals Evolutionary Causalities and Consequences of Phago-Mixotrophic Mode of Nutrition.</title>
        <authorList>
            <person name="Burns J.A."/>
            <person name="Paasch A."/>
            <person name="Narechania A."/>
            <person name="Kim E."/>
        </authorList>
    </citation>
    <scope>NUCLEOTIDE SEQUENCE [LARGE SCALE GENOMIC DNA]</scope>
    <source>
        <strain evidence="2 3">PLY_AMNH</strain>
    </source>
</reference>
<feature type="transmembrane region" description="Helical" evidence="1">
    <location>
        <begin position="52"/>
        <end position="74"/>
    </location>
</feature>
<comment type="caution">
    <text evidence="2">The sequence shown here is derived from an EMBL/GenBank/DDBJ whole genome shotgun (WGS) entry which is preliminary data.</text>
</comment>
<protein>
    <recommendedName>
        <fullName evidence="4">Transmembrane protein</fullName>
    </recommendedName>
</protein>
<evidence type="ECO:0000313" key="2">
    <source>
        <dbReference type="EMBL" id="KAK3239076.1"/>
    </source>
</evidence>
<dbReference type="EMBL" id="LGRX02034030">
    <property type="protein sequence ID" value="KAK3239076.1"/>
    <property type="molecule type" value="Genomic_DNA"/>
</dbReference>
<organism evidence="2 3">
    <name type="scientific">Cymbomonas tetramitiformis</name>
    <dbReference type="NCBI Taxonomy" id="36881"/>
    <lineage>
        <taxon>Eukaryota</taxon>
        <taxon>Viridiplantae</taxon>
        <taxon>Chlorophyta</taxon>
        <taxon>Pyramimonadophyceae</taxon>
        <taxon>Pyramimonadales</taxon>
        <taxon>Pyramimonadaceae</taxon>
        <taxon>Cymbomonas</taxon>
    </lineage>
</organism>
<keyword evidence="3" id="KW-1185">Reference proteome</keyword>
<dbReference type="Proteomes" id="UP001190700">
    <property type="component" value="Unassembled WGS sequence"/>
</dbReference>
<evidence type="ECO:0000313" key="3">
    <source>
        <dbReference type="Proteomes" id="UP001190700"/>
    </source>
</evidence>
<keyword evidence="1" id="KW-0472">Membrane</keyword>
<feature type="transmembrane region" description="Helical" evidence="1">
    <location>
        <begin position="126"/>
        <end position="150"/>
    </location>
</feature>
<proteinExistence type="predicted"/>
<evidence type="ECO:0000256" key="1">
    <source>
        <dbReference type="SAM" id="Phobius"/>
    </source>
</evidence>
<dbReference type="AlphaFoldDB" id="A0AAE0ESM0"/>
<keyword evidence="1" id="KW-1133">Transmembrane helix</keyword>
<feature type="transmembrane region" description="Helical" evidence="1">
    <location>
        <begin position="12"/>
        <end position="32"/>
    </location>
</feature>
<keyword evidence="1" id="KW-0812">Transmembrane</keyword>
<name>A0AAE0ESM0_9CHLO</name>
<accession>A0AAE0ESM0</accession>
<evidence type="ECO:0008006" key="4">
    <source>
        <dbReference type="Google" id="ProtNLM"/>
    </source>
</evidence>
<gene>
    <name evidence="2" type="ORF">CYMTET_50968</name>
</gene>